<dbReference type="PANTHER" id="PTHR13055:SF12">
    <property type="entry name" value="LD40707P"/>
    <property type="match status" value="1"/>
</dbReference>
<keyword evidence="4 5" id="KW-1133">Transmembrane helix</keyword>
<keyword evidence="3" id="KW-0732">Signal</keyword>
<name>A0A913YXR4_PATMI</name>
<organism evidence="6 7">
    <name type="scientific">Patiria miniata</name>
    <name type="common">Bat star</name>
    <name type="synonym">Asterina miniata</name>
    <dbReference type="NCBI Taxonomy" id="46514"/>
    <lineage>
        <taxon>Eukaryota</taxon>
        <taxon>Metazoa</taxon>
        <taxon>Echinodermata</taxon>
        <taxon>Eleutherozoa</taxon>
        <taxon>Asterozoa</taxon>
        <taxon>Asteroidea</taxon>
        <taxon>Valvatacea</taxon>
        <taxon>Valvatida</taxon>
        <taxon>Asterinidae</taxon>
        <taxon>Patiria</taxon>
    </lineage>
</organism>
<proteinExistence type="predicted"/>
<sequence length="481" mass="52971">MVIDCSSHKKMPPQRSRVSLRLDMNVVSTMLTNLILTITFISSAFIQSSAEDGVPTYSLLENLAHTNLYSVKYDEAAAMHGHSSRYKRQSSQDTTTPHSMIIDEKGSHQYYNSSYFSEDTKHYIDLETEESFTVIPHWKLSESHLTAAVVTLPFTFMFYGHNVTKAYIATGGFVYLGTVFHELIAATQYVAPLMGNFDPSINDSAIIRYADNGTAFTVEWNGVHVQHNIEAGSFTFQTTLMKDGRIIFAYRRIPTSPLAIGGGNGHKVTVGVSDGFYVEDTSKLVRYIYRYHTIELAKELVIDNSAFVLTPLRTCNQQSGSCEMCLGEQLAGFDCGWCSALTRCSSGFDRNRQEWTEAECETEKHTDVAHCSTGVSAGLVIGIIIVVLVVIFIVGFISWIAYSYTHPTSRSGLALIEVRHFFKKDSTRNVTDEDRYAVTISGDIQGNAEANGGAADKLGNESLADGSTGIVESNASVTAQA</sequence>
<reference evidence="6" key="1">
    <citation type="submission" date="2022-11" db="UniProtKB">
        <authorList>
            <consortium name="EnsemblMetazoa"/>
        </authorList>
    </citation>
    <scope>IDENTIFICATION</scope>
</reference>
<dbReference type="Proteomes" id="UP000887568">
    <property type="component" value="Unplaced"/>
</dbReference>
<dbReference type="RefSeq" id="XP_038044328.1">
    <property type="nucleotide sequence ID" value="XM_038188400.1"/>
</dbReference>
<evidence type="ECO:0000313" key="6">
    <source>
        <dbReference type="EnsemblMetazoa" id="XP_038044328.1"/>
    </source>
</evidence>
<evidence type="ECO:0000256" key="3">
    <source>
        <dbReference type="ARBA" id="ARBA00022729"/>
    </source>
</evidence>
<dbReference type="InterPro" id="IPR031152">
    <property type="entry name" value="PLXDC"/>
</dbReference>
<evidence type="ECO:0000256" key="1">
    <source>
        <dbReference type="ARBA" id="ARBA00004479"/>
    </source>
</evidence>
<dbReference type="OrthoDB" id="6285106at2759"/>
<evidence type="ECO:0000256" key="2">
    <source>
        <dbReference type="ARBA" id="ARBA00022692"/>
    </source>
</evidence>
<evidence type="ECO:0008006" key="8">
    <source>
        <dbReference type="Google" id="ProtNLM"/>
    </source>
</evidence>
<dbReference type="PANTHER" id="PTHR13055">
    <property type="entry name" value="TUMOR ENDOTHELIAL MARKER 7 RELATED"/>
    <property type="match status" value="1"/>
</dbReference>
<feature type="transmembrane region" description="Helical" evidence="5">
    <location>
        <begin position="379"/>
        <end position="402"/>
    </location>
</feature>
<evidence type="ECO:0000256" key="4">
    <source>
        <dbReference type="ARBA" id="ARBA00022989"/>
    </source>
</evidence>
<protein>
    <recommendedName>
        <fullName evidence="8">Plexin domain-containing protein 2</fullName>
    </recommendedName>
</protein>
<keyword evidence="5" id="KW-0472">Membrane</keyword>
<dbReference type="GO" id="GO:0016020">
    <property type="term" value="C:membrane"/>
    <property type="evidence" value="ECO:0007669"/>
    <property type="project" value="UniProtKB-SubCell"/>
</dbReference>
<keyword evidence="2 5" id="KW-0812">Transmembrane</keyword>
<evidence type="ECO:0000256" key="5">
    <source>
        <dbReference type="SAM" id="Phobius"/>
    </source>
</evidence>
<dbReference type="GeneID" id="119719085"/>
<dbReference type="OMA" id="MIINERE"/>
<evidence type="ECO:0000313" key="7">
    <source>
        <dbReference type="Proteomes" id="UP000887568"/>
    </source>
</evidence>
<comment type="subcellular location">
    <subcellularLocation>
        <location evidence="1">Membrane</location>
        <topology evidence="1">Single-pass type I membrane protein</topology>
    </subcellularLocation>
</comment>
<keyword evidence="7" id="KW-1185">Reference proteome</keyword>
<dbReference type="EnsemblMetazoa" id="XM_038188400.1">
    <property type="protein sequence ID" value="XP_038044328.1"/>
    <property type="gene ID" value="LOC119719085"/>
</dbReference>
<dbReference type="AlphaFoldDB" id="A0A913YXR4"/>
<accession>A0A913YXR4</accession>